<proteinExistence type="predicted"/>
<keyword evidence="2" id="KW-1185">Reference proteome</keyword>
<reference evidence="1" key="4">
    <citation type="submission" date="2019-03" db="UniProtKB">
        <authorList>
            <consortium name="EnsemblPlants"/>
        </authorList>
    </citation>
    <scope>IDENTIFICATION</scope>
</reference>
<sequence length="264" mass="28312">MYHPYENQNQTKGTLVRKQSSGATFHFSSLYLEEITNPYPVRRYLPPPLAAAAPSSASEARQLGQEVCVASHMSMQRTWNPWWHRGSTRTFSPSANSPRQMAHSVAVAGRAPPEDLAPPYTSTGIFLSAFLLSPACTCTDVVVLAAVALAARLDDGASRRPHWSTQRMTELSPSAKMRTQSSAARMITMLASKLALLPAAAGDAKVPPAAAAAAGVTSGVASPASLSRRMVCLRTSRACELLMDVCVVVSGRNQESVLVRDMIE</sequence>
<organism evidence="1 2">
    <name type="scientific">Aegilops tauschii subsp. strangulata</name>
    <name type="common">Goatgrass</name>
    <dbReference type="NCBI Taxonomy" id="200361"/>
    <lineage>
        <taxon>Eukaryota</taxon>
        <taxon>Viridiplantae</taxon>
        <taxon>Streptophyta</taxon>
        <taxon>Embryophyta</taxon>
        <taxon>Tracheophyta</taxon>
        <taxon>Spermatophyta</taxon>
        <taxon>Magnoliopsida</taxon>
        <taxon>Liliopsida</taxon>
        <taxon>Poales</taxon>
        <taxon>Poaceae</taxon>
        <taxon>BOP clade</taxon>
        <taxon>Pooideae</taxon>
        <taxon>Triticodae</taxon>
        <taxon>Triticeae</taxon>
        <taxon>Triticinae</taxon>
        <taxon>Aegilops</taxon>
    </lineage>
</organism>
<evidence type="ECO:0000313" key="1">
    <source>
        <dbReference type="EnsemblPlants" id="AET4Gv20256400.1"/>
    </source>
</evidence>
<dbReference type="Proteomes" id="UP000015105">
    <property type="component" value="Chromosome 4D"/>
</dbReference>
<accession>A0A453HNU2</accession>
<protein>
    <submittedName>
        <fullName evidence="1">Uncharacterized protein</fullName>
    </submittedName>
</protein>
<dbReference type="AlphaFoldDB" id="A0A453HNU2"/>
<reference evidence="1" key="3">
    <citation type="journal article" date="2017" name="Nature">
        <title>Genome sequence of the progenitor of the wheat D genome Aegilops tauschii.</title>
        <authorList>
            <person name="Luo M.C."/>
            <person name="Gu Y.Q."/>
            <person name="Puiu D."/>
            <person name="Wang H."/>
            <person name="Twardziok S.O."/>
            <person name="Deal K.R."/>
            <person name="Huo N."/>
            <person name="Zhu T."/>
            <person name="Wang L."/>
            <person name="Wang Y."/>
            <person name="McGuire P.E."/>
            <person name="Liu S."/>
            <person name="Long H."/>
            <person name="Ramasamy R.K."/>
            <person name="Rodriguez J.C."/>
            <person name="Van S.L."/>
            <person name="Yuan L."/>
            <person name="Wang Z."/>
            <person name="Xia Z."/>
            <person name="Xiao L."/>
            <person name="Anderson O.D."/>
            <person name="Ouyang S."/>
            <person name="Liang Y."/>
            <person name="Zimin A.V."/>
            <person name="Pertea G."/>
            <person name="Qi P."/>
            <person name="Bennetzen J.L."/>
            <person name="Dai X."/>
            <person name="Dawson M.W."/>
            <person name="Muller H.G."/>
            <person name="Kugler K."/>
            <person name="Rivarola-Duarte L."/>
            <person name="Spannagl M."/>
            <person name="Mayer K.F.X."/>
            <person name="Lu F.H."/>
            <person name="Bevan M.W."/>
            <person name="Leroy P."/>
            <person name="Li P."/>
            <person name="You F.M."/>
            <person name="Sun Q."/>
            <person name="Liu Z."/>
            <person name="Lyons E."/>
            <person name="Wicker T."/>
            <person name="Salzberg S.L."/>
            <person name="Devos K.M."/>
            <person name="Dvorak J."/>
        </authorList>
    </citation>
    <scope>NUCLEOTIDE SEQUENCE [LARGE SCALE GENOMIC DNA]</scope>
    <source>
        <strain evidence="1">cv. AL8/78</strain>
    </source>
</reference>
<reference evidence="2" key="2">
    <citation type="journal article" date="2017" name="Nat. Plants">
        <title>The Aegilops tauschii genome reveals multiple impacts of transposons.</title>
        <authorList>
            <person name="Zhao G."/>
            <person name="Zou C."/>
            <person name="Li K."/>
            <person name="Wang K."/>
            <person name="Li T."/>
            <person name="Gao L."/>
            <person name="Zhang X."/>
            <person name="Wang H."/>
            <person name="Yang Z."/>
            <person name="Liu X."/>
            <person name="Jiang W."/>
            <person name="Mao L."/>
            <person name="Kong X."/>
            <person name="Jiao Y."/>
            <person name="Jia J."/>
        </authorList>
    </citation>
    <scope>NUCLEOTIDE SEQUENCE [LARGE SCALE GENOMIC DNA]</scope>
    <source>
        <strain evidence="2">cv. AL8/78</strain>
    </source>
</reference>
<reference evidence="2" key="1">
    <citation type="journal article" date="2014" name="Science">
        <title>Ancient hybridizations among the ancestral genomes of bread wheat.</title>
        <authorList>
            <consortium name="International Wheat Genome Sequencing Consortium,"/>
            <person name="Marcussen T."/>
            <person name="Sandve S.R."/>
            <person name="Heier L."/>
            <person name="Spannagl M."/>
            <person name="Pfeifer M."/>
            <person name="Jakobsen K.S."/>
            <person name="Wulff B.B."/>
            <person name="Steuernagel B."/>
            <person name="Mayer K.F."/>
            <person name="Olsen O.A."/>
        </authorList>
    </citation>
    <scope>NUCLEOTIDE SEQUENCE [LARGE SCALE GENOMIC DNA]</scope>
    <source>
        <strain evidence="2">cv. AL8/78</strain>
    </source>
</reference>
<name>A0A453HNU2_AEGTS</name>
<dbReference type="EnsemblPlants" id="AET4Gv20256400.1">
    <property type="protein sequence ID" value="AET4Gv20256400.1"/>
    <property type="gene ID" value="AET4Gv20256400"/>
</dbReference>
<dbReference type="Gramene" id="AET4Gv20256400.1">
    <property type="protein sequence ID" value="AET4Gv20256400.1"/>
    <property type="gene ID" value="AET4Gv20256400"/>
</dbReference>
<evidence type="ECO:0000313" key="2">
    <source>
        <dbReference type="Proteomes" id="UP000015105"/>
    </source>
</evidence>
<reference evidence="1" key="5">
    <citation type="journal article" date="2021" name="G3 (Bethesda)">
        <title>Aegilops tauschii genome assembly Aet v5.0 features greater sequence contiguity and improved annotation.</title>
        <authorList>
            <person name="Wang L."/>
            <person name="Zhu T."/>
            <person name="Rodriguez J.C."/>
            <person name="Deal K.R."/>
            <person name="Dubcovsky J."/>
            <person name="McGuire P.E."/>
            <person name="Lux T."/>
            <person name="Spannagl M."/>
            <person name="Mayer K.F.X."/>
            <person name="Baldrich P."/>
            <person name="Meyers B.C."/>
            <person name="Huo N."/>
            <person name="Gu Y.Q."/>
            <person name="Zhou H."/>
            <person name="Devos K.M."/>
            <person name="Bennetzen J.L."/>
            <person name="Unver T."/>
            <person name="Budak H."/>
            <person name="Gulick P.J."/>
            <person name="Galiba G."/>
            <person name="Kalapos B."/>
            <person name="Nelson D.R."/>
            <person name="Li P."/>
            <person name="You F.M."/>
            <person name="Luo M.C."/>
            <person name="Dvorak J."/>
        </authorList>
    </citation>
    <scope>NUCLEOTIDE SEQUENCE [LARGE SCALE GENOMIC DNA]</scope>
    <source>
        <strain evidence="1">cv. AL8/78</strain>
    </source>
</reference>